<keyword evidence="1" id="KW-0732">Signal</keyword>
<sequence length="171" mass="18493">MFTLFRQDTQRRFAVVLAVSALTLGSVLVAGPAQAASTKCNPVAKRYTVTEASVKYSVGTITINTNNCRSGSKMTSSSASMKWDPSPLGTGAGWRFDNNTTSRRGTDPQMAGWVSTAVMKICAPTQISPLCSYGETFKVTYTGYTDNFVGPQVQPAFKCTNSYCKLHFKKA</sequence>
<dbReference type="RefSeq" id="WP_289473206.1">
    <property type="nucleotide sequence ID" value="NZ_JAUCMN010000004.1"/>
</dbReference>
<keyword evidence="3" id="KW-1185">Reference proteome</keyword>
<evidence type="ECO:0008006" key="4">
    <source>
        <dbReference type="Google" id="ProtNLM"/>
    </source>
</evidence>
<protein>
    <recommendedName>
        <fullName evidence="4">Secreted protein</fullName>
    </recommendedName>
</protein>
<proteinExistence type="predicted"/>
<gene>
    <name evidence="2" type="ORF">QUG93_07000</name>
</gene>
<feature type="chain" id="PRO_5045369574" description="Secreted protein" evidence="1">
    <location>
        <begin position="36"/>
        <end position="171"/>
    </location>
</feature>
<feature type="signal peptide" evidence="1">
    <location>
        <begin position="1"/>
        <end position="35"/>
    </location>
</feature>
<name>A0ABT7TPB5_9MICO</name>
<organism evidence="2 3">
    <name type="scientific">Curtobacterium caseinilyticum</name>
    <dbReference type="NCBI Taxonomy" id="3055137"/>
    <lineage>
        <taxon>Bacteria</taxon>
        <taxon>Bacillati</taxon>
        <taxon>Actinomycetota</taxon>
        <taxon>Actinomycetes</taxon>
        <taxon>Micrococcales</taxon>
        <taxon>Microbacteriaceae</taxon>
        <taxon>Curtobacterium</taxon>
    </lineage>
</organism>
<evidence type="ECO:0000256" key="1">
    <source>
        <dbReference type="SAM" id="SignalP"/>
    </source>
</evidence>
<evidence type="ECO:0000313" key="2">
    <source>
        <dbReference type="EMBL" id="MDM7891427.1"/>
    </source>
</evidence>
<accession>A0ABT7TPB5</accession>
<dbReference type="EMBL" id="JAUCMN010000004">
    <property type="protein sequence ID" value="MDM7891427.1"/>
    <property type="molecule type" value="Genomic_DNA"/>
</dbReference>
<reference evidence="2 3" key="1">
    <citation type="submission" date="2023-06" db="EMBL/GenBank/DDBJ databases">
        <authorList>
            <person name="Feng G."/>
            <person name="Li J."/>
            <person name="Zhu H."/>
        </authorList>
    </citation>
    <scope>NUCLEOTIDE SEQUENCE [LARGE SCALE GENOMIC DNA]</scope>
    <source>
        <strain evidence="2 3">RHCKG28</strain>
    </source>
</reference>
<comment type="caution">
    <text evidence="2">The sequence shown here is derived from an EMBL/GenBank/DDBJ whole genome shotgun (WGS) entry which is preliminary data.</text>
</comment>
<evidence type="ECO:0000313" key="3">
    <source>
        <dbReference type="Proteomes" id="UP001236404"/>
    </source>
</evidence>
<dbReference type="Proteomes" id="UP001236404">
    <property type="component" value="Unassembled WGS sequence"/>
</dbReference>